<dbReference type="EMBL" id="PJZH01000052">
    <property type="protein sequence ID" value="PLR29313.1"/>
    <property type="molecule type" value="Genomic_DNA"/>
</dbReference>
<gene>
    <name evidence="2" type="ORF">CYR32_20895</name>
</gene>
<keyword evidence="1" id="KW-0472">Membrane</keyword>
<organism evidence="2 3">
    <name type="scientific">Chimaeribacter coloradensis</name>
    <dbReference type="NCBI Taxonomy" id="2060068"/>
    <lineage>
        <taxon>Bacteria</taxon>
        <taxon>Pseudomonadati</taxon>
        <taxon>Pseudomonadota</taxon>
        <taxon>Gammaproteobacteria</taxon>
        <taxon>Enterobacterales</taxon>
        <taxon>Yersiniaceae</taxon>
        <taxon>Chimaeribacter</taxon>
    </lineage>
</organism>
<feature type="transmembrane region" description="Helical" evidence="1">
    <location>
        <begin position="15"/>
        <end position="40"/>
    </location>
</feature>
<feature type="non-terminal residue" evidence="2">
    <location>
        <position position="55"/>
    </location>
</feature>
<dbReference type="AlphaFoldDB" id="A0A2N5DSU4"/>
<evidence type="ECO:0000313" key="2">
    <source>
        <dbReference type="EMBL" id="PLR29313.1"/>
    </source>
</evidence>
<comment type="caution">
    <text evidence="2">The sequence shown here is derived from an EMBL/GenBank/DDBJ whole genome shotgun (WGS) entry which is preliminary data.</text>
</comment>
<evidence type="ECO:0000313" key="3">
    <source>
        <dbReference type="Proteomes" id="UP000234503"/>
    </source>
</evidence>
<reference evidence="2 3" key="1">
    <citation type="submission" date="2017-12" db="EMBL/GenBank/DDBJ databases">
        <title>Characterization of six clinical isolates of Enterochimera gen. nov., a novel genus of the Yersiniaciae family and the three species Enterochimera arupensis sp. nov., Enterochimera coloradensis sp. nov, and Enterochimera californica sp. nov.</title>
        <authorList>
            <person name="Rossi A."/>
            <person name="Fisher M."/>
        </authorList>
    </citation>
    <scope>NUCLEOTIDE SEQUENCE [LARGE SCALE GENOMIC DNA]</scope>
    <source>
        <strain evidence="3">2016-Iso4</strain>
    </source>
</reference>
<evidence type="ECO:0000256" key="1">
    <source>
        <dbReference type="SAM" id="Phobius"/>
    </source>
</evidence>
<name>A0A2N5DSU4_9GAMM</name>
<accession>A0A2N5DSU4</accession>
<sequence length="55" mass="6361">MGTERRGWRRLRSPLLWVLLLLAAFTFGMGGLGGLFHWLFPTLQRPLYLQQGFPS</sequence>
<dbReference type="Proteomes" id="UP000234503">
    <property type="component" value="Unassembled WGS sequence"/>
</dbReference>
<protein>
    <submittedName>
        <fullName evidence="2">Osmoprotectant uptake system permease</fullName>
    </submittedName>
</protein>
<proteinExistence type="predicted"/>
<keyword evidence="1" id="KW-0812">Transmembrane</keyword>
<keyword evidence="3" id="KW-1185">Reference proteome</keyword>
<keyword evidence="1" id="KW-1133">Transmembrane helix</keyword>